<accession>A0A3P5X5I6</accession>
<proteinExistence type="predicted"/>
<gene>
    <name evidence="6" type="primary">tamA</name>
    <name evidence="6" type="ORF">XINFAN_01084</name>
</gene>
<sequence length="602" mass="64144">MRRFFQCQGGRRALLSGAVLALSLMSAQALDRLDFVVAGGDEALERTVRRASLLIAQQSDNQTDPEDLFTAARADYGRILGALYAEGHYSAVIRIAIDGREAAGIAPLDVPGRIGTIAVFVDPGPRFRFSQTVVAPLAPRTELPEGFRPGETAASGVIGEAVDTAVLAWREASHAKARVSREDIVANHASQTLSADIALAPGPALRFGPVTVKGAERMRVQRILKIAGLREGTKFSQTELDRAANRLRRTGVFSSVSLAESETVLNGGLLPIEITVAEQKPRRYSVGAELSSVDGVALTGYWLHRNLMGGAERLRLDGAITNIGSGESGVDYEFGVSIDRPATLTPDTTAGLMAKIGHLDEIDYDADYAEFGLTFTQYFSEQLTLRGGFSFEYVQGTDPTGDFRYRNLSLPFGVTWDRRDSTTDALRGFYIDGTAKPFYGLGTTGSGARLTLDMRGYRSFSDQRFTVAARLQGGAILGSELLETPRDDLFFSGGGGTVRGQPYRSLGIAVPDGMGGTYLIGGTEFAAASMELRARFGTSWGGVAFVDAGYVGADGSSDSHAGAGIGVRYETGFGPIRFDVAAPVSGDTDDGVQIYIGLGQAF</sequence>
<dbReference type="AlphaFoldDB" id="A0A3P5X5I6"/>
<dbReference type="InterPro" id="IPR010827">
    <property type="entry name" value="BamA/TamA_POTRA"/>
</dbReference>
<protein>
    <submittedName>
        <fullName evidence="6">Translocation and assembly module TamA</fullName>
    </submittedName>
</protein>
<organism evidence="6 7">
    <name type="scientific">Pseudogemmobacter humi</name>
    <dbReference type="NCBI Taxonomy" id="2483812"/>
    <lineage>
        <taxon>Bacteria</taxon>
        <taxon>Pseudomonadati</taxon>
        <taxon>Pseudomonadota</taxon>
        <taxon>Alphaproteobacteria</taxon>
        <taxon>Rhodobacterales</taxon>
        <taxon>Paracoccaceae</taxon>
        <taxon>Pseudogemmobacter</taxon>
    </lineage>
</organism>
<dbReference type="PANTHER" id="PTHR12815">
    <property type="entry name" value="SORTING AND ASSEMBLY MACHINERY SAMM50 PROTEIN FAMILY MEMBER"/>
    <property type="match status" value="1"/>
</dbReference>
<dbReference type="Pfam" id="PF07244">
    <property type="entry name" value="POTRA"/>
    <property type="match status" value="1"/>
</dbReference>
<keyword evidence="2" id="KW-1134">Transmembrane beta strand</keyword>
<feature type="chain" id="PRO_5018125069" evidence="4">
    <location>
        <begin position="30"/>
        <end position="602"/>
    </location>
</feature>
<evidence type="ECO:0000256" key="3">
    <source>
        <dbReference type="ARBA" id="ARBA00023136"/>
    </source>
</evidence>
<dbReference type="EMBL" id="UXAW01000048">
    <property type="protein sequence ID" value="VDC23517.1"/>
    <property type="molecule type" value="Genomic_DNA"/>
</dbReference>
<dbReference type="Pfam" id="PF01103">
    <property type="entry name" value="Omp85"/>
    <property type="match status" value="1"/>
</dbReference>
<keyword evidence="7" id="KW-1185">Reference proteome</keyword>
<evidence type="ECO:0000256" key="4">
    <source>
        <dbReference type="SAM" id="SignalP"/>
    </source>
</evidence>
<evidence type="ECO:0000259" key="5">
    <source>
        <dbReference type="PROSITE" id="PS51779"/>
    </source>
</evidence>
<dbReference type="GO" id="GO:0019867">
    <property type="term" value="C:outer membrane"/>
    <property type="evidence" value="ECO:0007669"/>
    <property type="project" value="InterPro"/>
</dbReference>
<reference evidence="6 7" key="1">
    <citation type="submission" date="2018-11" db="EMBL/GenBank/DDBJ databases">
        <authorList>
            <person name="Criscuolo A."/>
        </authorList>
    </citation>
    <scope>NUCLEOTIDE SEQUENCE [LARGE SCALE GENOMIC DNA]</scope>
    <source>
        <strain evidence="6">ACIP111625</strain>
    </source>
</reference>
<dbReference type="PROSITE" id="PS51779">
    <property type="entry name" value="POTRA"/>
    <property type="match status" value="1"/>
</dbReference>
<dbReference type="InterPro" id="IPR000184">
    <property type="entry name" value="Bac_surfAg_D15"/>
</dbReference>
<evidence type="ECO:0000256" key="1">
    <source>
        <dbReference type="ARBA" id="ARBA00004370"/>
    </source>
</evidence>
<evidence type="ECO:0000313" key="6">
    <source>
        <dbReference type="EMBL" id="VDC23517.1"/>
    </source>
</evidence>
<dbReference type="Gene3D" id="3.10.20.310">
    <property type="entry name" value="membrane protein fhac"/>
    <property type="match status" value="1"/>
</dbReference>
<feature type="domain" description="POTRA" evidence="5">
    <location>
        <begin position="205"/>
        <end position="279"/>
    </location>
</feature>
<keyword evidence="3" id="KW-0472">Membrane</keyword>
<dbReference type="PANTHER" id="PTHR12815:SF42">
    <property type="entry name" value="BACTERIAL SURFACE ANTIGEN (D15) DOMAIN-CONTAINING PROTEIN"/>
    <property type="match status" value="1"/>
</dbReference>
<dbReference type="InterPro" id="IPR034746">
    <property type="entry name" value="POTRA"/>
</dbReference>
<feature type="signal peptide" evidence="4">
    <location>
        <begin position="1"/>
        <end position="29"/>
    </location>
</feature>
<keyword evidence="2" id="KW-0812">Transmembrane</keyword>
<evidence type="ECO:0000313" key="7">
    <source>
        <dbReference type="Proteomes" id="UP000277498"/>
    </source>
</evidence>
<evidence type="ECO:0000256" key="2">
    <source>
        <dbReference type="ARBA" id="ARBA00022452"/>
    </source>
</evidence>
<dbReference type="Proteomes" id="UP000277498">
    <property type="component" value="Unassembled WGS sequence"/>
</dbReference>
<name>A0A3P5X5I6_9RHOB</name>
<comment type="subcellular location">
    <subcellularLocation>
        <location evidence="1">Membrane</location>
    </subcellularLocation>
</comment>
<keyword evidence="4" id="KW-0732">Signal</keyword>
<dbReference type="InterPro" id="IPR039910">
    <property type="entry name" value="D15-like"/>
</dbReference>
<dbReference type="Gene3D" id="2.40.160.50">
    <property type="entry name" value="membrane protein fhac: a member of the omp85/tpsb transporter family"/>
    <property type="match status" value="1"/>
</dbReference>